<dbReference type="Pfam" id="PF04972">
    <property type="entry name" value="BON"/>
    <property type="match status" value="1"/>
</dbReference>
<feature type="domain" description="BON" evidence="1">
    <location>
        <begin position="21"/>
        <end position="69"/>
    </location>
</feature>
<protein>
    <recommendedName>
        <fullName evidence="1">BON domain-containing protein</fullName>
    </recommendedName>
</protein>
<dbReference type="InterPro" id="IPR007055">
    <property type="entry name" value="BON_dom"/>
</dbReference>
<proteinExistence type="predicted"/>
<evidence type="ECO:0000313" key="3">
    <source>
        <dbReference type="Proteomes" id="UP000565286"/>
    </source>
</evidence>
<dbReference type="AlphaFoldDB" id="A0A7W6CBW7"/>
<sequence length="82" mass="8735">MFNMSGIQESFFGDRLAGVGQAITSALAFESGLEKSSIMATVDNDVIYLEGTADSVEAIDIAINLASSITNCRILSHIEPCY</sequence>
<dbReference type="Proteomes" id="UP000565286">
    <property type="component" value="Unassembled WGS sequence"/>
</dbReference>
<accession>A0A7W6CBW7</accession>
<name>A0A7W6CBW7_9HYPH</name>
<evidence type="ECO:0000313" key="2">
    <source>
        <dbReference type="EMBL" id="MBB3947548.1"/>
    </source>
</evidence>
<reference evidence="2 3" key="1">
    <citation type="submission" date="2020-08" db="EMBL/GenBank/DDBJ databases">
        <title>Genomic Encyclopedia of Type Strains, Phase IV (KMG-IV): sequencing the most valuable type-strain genomes for metagenomic binning, comparative biology and taxonomic classification.</title>
        <authorList>
            <person name="Goeker M."/>
        </authorList>
    </citation>
    <scope>NUCLEOTIDE SEQUENCE [LARGE SCALE GENOMIC DNA]</scope>
    <source>
        <strain evidence="2 3">DSM 26438</strain>
    </source>
</reference>
<gene>
    <name evidence="2" type="ORF">GGQ73_003516</name>
</gene>
<evidence type="ECO:0000259" key="1">
    <source>
        <dbReference type="Pfam" id="PF04972"/>
    </source>
</evidence>
<dbReference type="RefSeq" id="WP_174153318.1">
    <property type="nucleotide sequence ID" value="NZ_JAAMCM010000010.1"/>
</dbReference>
<dbReference type="EMBL" id="JACIDV010000011">
    <property type="protein sequence ID" value="MBB3947548.1"/>
    <property type="molecule type" value="Genomic_DNA"/>
</dbReference>
<comment type="caution">
    <text evidence="2">The sequence shown here is derived from an EMBL/GenBank/DDBJ whole genome shotgun (WGS) entry which is preliminary data.</text>
</comment>
<organism evidence="2 3">
    <name type="scientific">Rhizobium skierniewicense</name>
    <dbReference type="NCBI Taxonomy" id="984260"/>
    <lineage>
        <taxon>Bacteria</taxon>
        <taxon>Pseudomonadati</taxon>
        <taxon>Pseudomonadota</taxon>
        <taxon>Alphaproteobacteria</taxon>
        <taxon>Hyphomicrobiales</taxon>
        <taxon>Rhizobiaceae</taxon>
        <taxon>Rhizobium/Agrobacterium group</taxon>
        <taxon>Rhizobium</taxon>
    </lineage>
</organism>
<keyword evidence="3" id="KW-1185">Reference proteome</keyword>